<organism evidence="4 5">
    <name type="scientific">Synchytrium microbalum</name>
    <dbReference type="NCBI Taxonomy" id="1806994"/>
    <lineage>
        <taxon>Eukaryota</taxon>
        <taxon>Fungi</taxon>
        <taxon>Fungi incertae sedis</taxon>
        <taxon>Chytridiomycota</taxon>
        <taxon>Chytridiomycota incertae sedis</taxon>
        <taxon>Chytridiomycetes</taxon>
        <taxon>Synchytriales</taxon>
        <taxon>Synchytriaceae</taxon>
        <taxon>Synchytrium</taxon>
    </lineage>
</organism>
<dbReference type="SUPFAM" id="SSF103657">
    <property type="entry name" value="BAR/IMD domain-like"/>
    <property type="match status" value="1"/>
</dbReference>
<dbReference type="STRING" id="1806994.A0A507CEW0"/>
<protein>
    <recommendedName>
        <fullName evidence="3">Rho-GAP domain-containing protein</fullName>
    </recommendedName>
</protein>
<feature type="region of interest" description="Disordered" evidence="2">
    <location>
        <begin position="533"/>
        <end position="622"/>
    </location>
</feature>
<dbReference type="Pfam" id="PF00620">
    <property type="entry name" value="RhoGAP"/>
    <property type="match status" value="1"/>
</dbReference>
<dbReference type="EMBL" id="QEAO01000005">
    <property type="protein sequence ID" value="TPX36115.1"/>
    <property type="molecule type" value="Genomic_DNA"/>
</dbReference>
<feature type="compositionally biased region" description="Low complexity" evidence="2">
    <location>
        <begin position="533"/>
        <end position="560"/>
    </location>
</feature>
<gene>
    <name evidence="4" type="ORF">SmJEL517_g01596</name>
</gene>
<evidence type="ECO:0000313" key="4">
    <source>
        <dbReference type="EMBL" id="TPX36115.1"/>
    </source>
</evidence>
<dbReference type="Proteomes" id="UP000319731">
    <property type="component" value="Unassembled WGS sequence"/>
</dbReference>
<reference evidence="4 5" key="1">
    <citation type="journal article" date="2019" name="Sci. Rep.">
        <title>Comparative genomics of chytrid fungi reveal insights into the obligate biotrophic and pathogenic lifestyle of Synchytrium endobioticum.</title>
        <authorList>
            <person name="van de Vossenberg B.T.L.H."/>
            <person name="Warris S."/>
            <person name="Nguyen H.D.T."/>
            <person name="van Gent-Pelzer M.P.E."/>
            <person name="Joly D.L."/>
            <person name="van de Geest H.C."/>
            <person name="Bonants P.J.M."/>
            <person name="Smith D.S."/>
            <person name="Levesque C.A."/>
            <person name="van der Lee T.A.J."/>
        </authorList>
    </citation>
    <scope>NUCLEOTIDE SEQUENCE [LARGE SCALE GENOMIC DNA]</scope>
    <source>
        <strain evidence="4 5">JEL517</strain>
    </source>
</reference>
<dbReference type="GO" id="GO:0005096">
    <property type="term" value="F:GTPase activator activity"/>
    <property type="evidence" value="ECO:0007669"/>
    <property type="project" value="UniProtKB-KW"/>
</dbReference>
<dbReference type="InterPro" id="IPR027267">
    <property type="entry name" value="AH/BAR_dom_sf"/>
</dbReference>
<dbReference type="PANTHER" id="PTHR23176">
    <property type="entry name" value="RHO/RAC/CDC GTPASE-ACTIVATING PROTEIN"/>
    <property type="match status" value="1"/>
</dbReference>
<dbReference type="InterPro" id="IPR050729">
    <property type="entry name" value="Rho-GAP"/>
</dbReference>
<dbReference type="SUPFAM" id="SSF48350">
    <property type="entry name" value="GTPase activation domain, GAP"/>
    <property type="match status" value="1"/>
</dbReference>
<accession>A0A507CEW0</accession>
<evidence type="ECO:0000259" key="3">
    <source>
        <dbReference type="PROSITE" id="PS50238"/>
    </source>
</evidence>
<dbReference type="GO" id="GO:0007165">
    <property type="term" value="P:signal transduction"/>
    <property type="evidence" value="ECO:0007669"/>
    <property type="project" value="InterPro"/>
</dbReference>
<evidence type="ECO:0000313" key="5">
    <source>
        <dbReference type="Proteomes" id="UP000319731"/>
    </source>
</evidence>
<keyword evidence="1" id="KW-0343">GTPase activation</keyword>
<dbReference type="InterPro" id="IPR001060">
    <property type="entry name" value="FCH_dom"/>
</dbReference>
<keyword evidence="5" id="KW-1185">Reference proteome</keyword>
<proteinExistence type="predicted"/>
<dbReference type="OrthoDB" id="79452at2759"/>
<dbReference type="InterPro" id="IPR000198">
    <property type="entry name" value="RhoGAP_dom"/>
</dbReference>
<dbReference type="SMART" id="SM00324">
    <property type="entry name" value="RhoGAP"/>
    <property type="match status" value="1"/>
</dbReference>
<feature type="compositionally biased region" description="Polar residues" evidence="2">
    <location>
        <begin position="561"/>
        <end position="581"/>
    </location>
</feature>
<dbReference type="PROSITE" id="PS50238">
    <property type="entry name" value="RHOGAP"/>
    <property type="match status" value="1"/>
</dbReference>
<dbReference type="Pfam" id="PF00611">
    <property type="entry name" value="FCH"/>
    <property type="match status" value="1"/>
</dbReference>
<evidence type="ECO:0000256" key="2">
    <source>
        <dbReference type="SAM" id="MobiDB-lite"/>
    </source>
</evidence>
<sequence>MSPGPVAGTRIAEPEVAYEKASAAGEDAINWLQEYLLERSEIEKDYSDRLRKLQMRFSSRAFPAPRDGSLVKAWDSSLKLAKELVEHHRALSERLGTLGANVAESWGKQYGLTRYLLTNEIKASNIAYKEKTKVMRTFGDRYNAAGAALETLKKEDPRNSSKLSKAESDLRSADQAYRESVVQLKKEKATYDAAGDAFESKWRTLEETRITNTADTFTELSTAEQTLTANRQVLVTSLITSISSIDKSRDIQLFTSTFRWPTLSPMSISGPGPRDPSTNAVTSVQLKDLFFNIRLEIAYDKTIPIVLSRCIEAVEARGLDREGIYRVPGKAVDRESLTSAFERDEAAVDLTETGSYDVNAIASLVKYYIRQLPDPLFPIDSKDVAEYPKIPEGQKPFWLIQKLAPGPPTHKTRAHQHTMRVLVEHLAKIVDHSETNKMTLINIATVFAPVIFNMGGDEDTSNSGSRTNLSNIFNRKDANGLEDKAKEIDTLVLITEDTIRLRNLVFPKLEGAYPSQSTSSASTLPRTSLTNASMASSIPMSSSPPSSLSTLASAAQQQQQHQTTNTTGNFSDNLPTRNDSLPGQPVPPRGVSRAPGPAVKPGSISTASTGGNSNSDPASPVA</sequence>
<feature type="compositionally biased region" description="Polar residues" evidence="2">
    <location>
        <begin position="603"/>
        <end position="622"/>
    </location>
</feature>
<dbReference type="AlphaFoldDB" id="A0A507CEW0"/>
<dbReference type="CDD" id="cd00159">
    <property type="entry name" value="RhoGAP"/>
    <property type="match status" value="1"/>
</dbReference>
<feature type="domain" description="Rho-GAP" evidence="3">
    <location>
        <begin position="284"/>
        <end position="506"/>
    </location>
</feature>
<evidence type="ECO:0000256" key="1">
    <source>
        <dbReference type="ARBA" id="ARBA00022468"/>
    </source>
</evidence>
<comment type="caution">
    <text evidence="4">The sequence shown here is derived from an EMBL/GenBank/DDBJ whole genome shotgun (WGS) entry which is preliminary data.</text>
</comment>
<dbReference type="PANTHER" id="PTHR23176:SF129">
    <property type="entry name" value="RHO GTPASE ACTIVATING PROTEIN AT 16F, ISOFORM E-RELATED"/>
    <property type="match status" value="1"/>
</dbReference>
<dbReference type="Gene3D" id="1.20.1270.60">
    <property type="entry name" value="Arfaptin homology (AH) domain/BAR domain"/>
    <property type="match status" value="1"/>
</dbReference>
<dbReference type="GO" id="GO:0005737">
    <property type="term" value="C:cytoplasm"/>
    <property type="evidence" value="ECO:0007669"/>
    <property type="project" value="TreeGrafter"/>
</dbReference>
<dbReference type="InterPro" id="IPR008936">
    <property type="entry name" value="Rho_GTPase_activation_prot"/>
</dbReference>
<dbReference type="GeneID" id="42002821"/>
<name>A0A507CEW0_9FUNG</name>
<dbReference type="RefSeq" id="XP_031026428.1">
    <property type="nucleotide sequence ID" value="XM_031167524.1"/>
</dbReference>
<dbReference type="Gene3D" id="1.10.555.10">
    <property type="entry name" value="Rho GTPase activation protein"/>
    <property type="match status" value="1"/>
</dbReference>